<accession>A0A5N3UXB2</accession>
<proteinExistence type="predicted"/>
<dbReference type="Proteomes" id="UP000326458">
    <property type="component" value="Unassembled WGS sequence"/>
</dbReference>
<evidence type="ECO:0000313" key="2">
    <source>
        <dbReference type="EMBL" id="KAB0341482.1"/>
    </source>
</evidence>
<reference evidence="2 3" key="1">
    <citation type="submission" date="2019-06" db="EMBL/GenBank/DDBJ databases">
        <title>Discovery of a novel chromosome fission-fusion reversal in muntjac.</title>
        <authorList>
            <person name="Mudd A.B."/>
            <person name="Bredeson J.V."/>
            <person name="Baum R."/>
            <person name="Hockemeyer D."/>
            <person name="Rokhsar D.S."/>
        </authorList>
    </citation>
    <scope>NUCLEOTIDE SEQUENCE [LARGE SCALE GENOMIC DNA]</scope>
    <source>
        <strain evidence="2">UTSW_UCB_Mm</strain>
        <tissue evidence="2">Fibroblast cell line</tissue>
    </source>
</reference>
<keyword evidence="3" id="KW-1185">Reference proteome</keyword>
<evidence type="ECO:0000256" key="1">
    <source>
        <dbReference type="SAM" id="MobiDB-lite"/>
    </source>
</evidence>
<evidence type="ECO:0000313" key="3">
    <source>
        <dbReference type="Proteomes" id="UP000326458"/>
    </source>
</evidence>
<organism evidence="2 3">
    <name type="scientific">Muntiacus muntjak</name>
    <name type="common">Barking deer</name>
    <name type="synonym">Indian muntjac</name>
    <dbReference type="NCBI Taxonomy" id="9888"/>
    <lineage>
        <taxon>Eukaryota</taxon>
        <taxon>Metazoa</taxon>
        <taxon>Chordata</taxon>
        <taxon>Craniata</taxon>
        <taxon>Vertebrata</taxon>
        <taxon>Euteleostomi</taxon>
        <taxon>Mammalia</taxon>
        <taxon>Eutheria</taxon>
        <taxon>Laurasiatheria</taxon>
        <taxon>Artiodactyla</taxon>
        <taxon>Ruminantia</taxon>
        <taxon>Pecora</taxon>
        <taxon>Cervidae</taxon>
        <taxon>Muntiacinae</taxon>
        <taxon>Muntiacus</taxon>
    </lineage>
</organism>
<gene>
    <name evidence="2" type="ORF">FD754_018408</name>
</gene>
<protein>
    <submittedName>
        <fullName evidence="2">Uncharacterized protein</fullName>
    </submittedName>
</protein>
<comment type="caution">
    <text evidence="2">The sequence shown here is derived from an EMBL/GenBank/DDBJ whole genome shotgun (WGS) entry which is preliminary data.</text>
</comment>
<feature type="non-terminal residue" evidence="2">
    <location>
        <position position="1"/>
    </location>
</feature>
<name>A0A5N3UXB2_MUNMU</name>
<dbReference type="EMBL" id="VCEA01000003">
    <property type="protein sequence ID" value="KAB0341482.1"/>
    <property type="molecule type" value="Genomic_DNA"/>
</dbReference>
<feature type="region of interest" description="Disordered" evidence="1">
    <location>
        <begin position="1"/>
        <end position="22"/>
    </location>
</feature>
<sequence>ALSAARESWEHASGARDLQGPALQRQPALQKLLEYGGSSWHQQAAVLRKLLAQSPRFGNSVGGSYLELANTVSPFWFREHIFRPGWMPICIFEF</sequence>
<dbReference type="AlphaFoldDB" id="A0A5N3UXB2"/>